<evidence type="ECO:0000259" key="3">
    <source>
        <dbReference type="PROSITE" id="PS51782"/>
    </source>
</evidence>
<dbReference type="InterPro" id="IPR036779">
    <property type="entry name" value="LysM_dom_sf"/>
</dbReference>
<dbReference type="Gene3D" id="3.10.350.10">
    <property type="entry name" value="LysM domain"/>
    <property type="match status" value="1"/>
</dbReference>
<keyword evidence="5" id="KW-1185">Reference proteome</keyword>
<sequence>MTTHVLTSAGDVGGFSRNGDDSSSSSLAGVPLTKLRVRGRRSNEFDKPSTHGMTFIEHTIKPGDTMNKIALQYHVQVSELKRANNLVTEQDLFALPTVKVPVTYLKRHLLLDSAATTSHATDDSDVLRDFTEDDPLIEPNTNERESTVEAIFVKADATVAQARENLPSPHLEANAFHFIDARSPDSTFRGDFVSSGGVWLLIGVLLVIFVFIPICLTAYEEETAEEHAKHKFSYPIFHAH</sequence>
<dbReference type="SMART" id="SM00257">
    <property type="entry name" value="LysM"/>
    <property type="match status" value="1"/>
</dbReference>
<keyword evidence="2" id="KW-0812">Transmembrane</keyword>
<dbReference type="SUPFAM" id="SSF54106">
    <property type="entry name" value="LysM domain"/>
    <property type="match status" value="1"/>
</dbReference>
<dbReference type="PANTHER" id="PTHR20932">
    <property type="entry name" value="LYSM AND PUTATIVE PEPTIDOGLYCAN-BINDING DOMAIN-CONTAINING PROTEIN"/>
    <property type="match status" value="1"/>
</dbReference>
<evidence type="ECO:0000256" key="2">
    <source>
        <dbReference type="SAM" id="Phobius"/>
    </source>
</evidence>
<dbReference type="Pfam" id="PF01476">
    <property type="entry name" value="LysM"/>
    <property type="match status" value="1"/>
</dbReference>
<evidence type="ECO:0000313" key="4">
    <source>
        <dbReference type="EMBL" id="KAK0425926.1"/>
    </source>
</evidence>
<reference evidence="4" key="1">
    <citation type="submission" date="2023-06" db="EMBL/GenBank/DDBJ databases">
        <title>Genomic analysis of the entomopathogenic nematode Steinernema hermaphroditum.</title>
        <authorList>
            <person name="Schwarz E.M."/>
            <person name="Heppert J.K."/>
            <person name="Baniya A."/>
            <person name="Schwartz H.T."/>
            <person name="Tan C.-H."/>
            <person name="Antoshechkin I."/>
            <person name="Sternberg P.W."/>
            <person name="Goodrich-Blair H."/>
            <person name="Dillman A.R."/>
        </authorList>
    </citation>
    <scope>NUCLEOTIDE SEQUENCE</scope>
    <source>
        <strain evidence="4">PS9179</strain>
        <tissue evidence="4">Whole animal</tissue>
    </source>
</reference>
<name>A0AA39M8W1_9BILA</name>
<keyword evidence="2" id="KW-0472">Membrane</keyword>
<dbReference type="EMBL" id="JAUCMV010000001">
    <property type="protein sequence ID" value="KAK0425926.1"/>
    <property type="molecule type" value="Genomic_DNA"/>
</dbReference>
<feature type="region of interest" description="Disordered" evidence="1">
    <location>
        <begin position="1"/>
        <end position="33"/>
    </location>
</feature>
<dbReference type="InterPro" id="IPR045030">
    <property type="entry name" value="LYSM1-4"/>
</dbReference>
<accession>A0AA39M8W1</accession>
<dbReference type="InterPro" id="IPR018392">
    <property type="entry name" value="LysM"/>
</dbReference>
<gene>
    <name evidence="4" type="ORF">QR680_009460</name>
</gene>
<keyword evidence="2" id="KW-1133">Transmembrane helix</keyword>
<evidence type="ECO:0000313" key="5">
    <source>
        <dbReference type="Proteomes" id="UP001175271"/>
    </source>
</evidence>
<dbReference type="Proteomes" id="UP001175271">
    <property type="component" value="Unassembled WGS sequence"/>
</dbReference>
<proteinExistence type="predicted"/>
<evidence type="ECO:0000256" key="1">
    <source>
        <dbReference type="SAM" id="MobiDB-lite"/>
    </source>
</evidence>
<dbReference type="PANTHER" id="PTHR20932:SF13">
    <property type="entry name" value="LD36653P"/>
    <property type="match status" value="1"/>
</dbReference>
<feature type="domain" description="LysM" evidence="3">
    <location>
        <begin position="56"/>
        <end position="100"/>
    </location>
</feature>
<dbReference type="AlphaFoldDB" id="A0AA39M8W1"/>
<dbReference type="PROSITE" id="PS51782">
    <property type="entry name" value="LYSM"/>
    <property type="match status" value="1"/>
</dbReference>
<dbReference type="CDD" id="cd00118">
    <property type="entry name" value="LysM"/>
    <property type="match status" value="1"/>
</dbReference>
<organism evidence="4 5">
    <name type="scientific">Steinernema hermaphroditum</name>
    <dbReference type="NCBI Taxonomy" id="289476"/>
    <lineage>
        <taxon>Eukaryota</taxon>
        <taxon>Metazoa</taxon>
        <taxon>Ecdysozoa</taxon>
        <taxon>Nematoda</taxon>
        <taxon>Chromadorea</taxon>
        <taxon>Rhabditida</taxon>
        <taxon>Tylenchina</taxon>
        <taxon>Panagrolaimomorpha</taxon>
        <taxon>Strongyloidoidea</taxon>
        <taxon>Steinernematidae</taxon>
        <taxon>Steinernema</taxon>
    </lineage>
</organism>
<feature type="transmembrane region" description="Helical" evidence="2">
    <location>
        <begin position="198"/>
        <end position="219"/>
    </location>
</feature>
<comment type="caution">
    <text evidence="4">The sequence shown here is derived from an EMBL/GenBank/DDBJ whole genome shotgun (WGS) entry which is preliminary data.</text>
</comment>
<protein>
    <recommendedName>
        <fullName evidence="3">LysM domain-containing protein</fullName>
    </recommendedName>
</protein>